<name>A0A6L6QQ99_9BURK</name>
<sequence>HGSSTSVGQQSGLFAGDGGYHVKADTVDLKGGAIASTNTTDSELTTNALTTSNLENKMSYSASYVSMAGGISGGSDFGKKDDQGKTIPYTSNSNAFGSAKDGNATPGLPMYQKGSDSSTTYATVTDGKITIGGVTSNSVKDLGINTDASKANVALDKLPDLKKLMKEQQAISIAAGTVLGTAKQISADFTNDARNAEAAARKVLEKPDSTPEQIAAANNAIAEAQKVQAEWGVGGNKSRALNVVTGILVGGVAGQGGAQIAANAAAPYAAAEIGDYFKTPGNENQTLQDLSHAVLGAALAVANHSSAAVGALAGGGGELAAQVLTKELYPQAFDANGVLQRDKLTADQVNNVTALSSAIGALLSGAAGGTAFNAAIGGQVATNAVENNMLSIPQAANWKLELEKCKQKAGGCSKPEELAINNKYFKKSLDNDAMKSDCLMRGDRMCVEELNAQAAIPDIPNTAFRKPTAAEAKASVDDYYAKMRNGTLQQAVIDAPGVATNIGAAEGFFMFNPLGQGAKGYAESAYNLVFGTTIGGINIAKDAYGFANQSLFGPEMGLMGDVRPYEPQNGIVRSVMTKGGLATAGDIAGGMVTNAPGVGTIGGLYYRKWDQVGASVPVLVLAGAGAEFPVAGEAGALSGEASAAGNLGRAGAAADTSTPWLNNTNGIGSTQKFGATSTPEVAEASTSAGKGQYAQQGGKGYGATTYSDPNSAPVSIGRSTASIESSETVVAAIGVAEETNAASNTVISAQMEEKILFGQRKVVNGNIKNDLIGAHSGEITNANPNYAVQVMEEYADGTSKVKLVTQFPDGNLSKIKTSTLFPETWTKSEVLDAVKQTGDTVAVATRADGVSLYQATIRGVRVEVIKDGKNVTAGYPCGAGCTDPNTFKGTP</sequence>
<evidence type="ECO:0000256" key="4">
    <source>
        <dbReference type="ARBA" id="ARBA00023026"/>
    </source>
</evidence>
<keyword evidence="4" id="KW-0843">Virulence</keyword>
<feature type="domain" description="VENN motif-containing" evidence="5">
    <location>
        <begin position="342"/>
        <end position="391"/>
    </location>
</feature>
<evidence type="ECO:0000256" key="3">
    <source>
        <dbReference type="ARBA" id="ARBA00022913"/>
    </source>
</evidence>
<feature type="domain" description="Bacterial EndoU nuclease" evidence="6">
    <location>
        <begin position="759"/>
        <end position="876"/>
    </location>
</feature>
<accession>A0A6L6QQ99</accession>
<dbReference type="GO" id="GO:0004519">
    <property type="term" value="F:endonuclease activity"/>
    <property type="evidence" value="ECO:0007669"/>
    <property type="project" value="InterPro"/>
</dbReference>
<dbReference type="EMBL" id="WNKX01000055">
    <property type="protein sequence ID" value="MTW14562.1"/>
    <property type="molecule type" value="Genomic_DNA"/>
</dbReference>
<gene>
    <name evidence="7" type="ORF">GM658_28505</name>
</gene>
<evidence type="ECO:0000313" key="7">
    <source>
        <dbReference type="EMBL" id="MTW14562.1"/>
    </source>
</evidence>
<evidence type="ECO:0000259" key="5">
    <source>
        <dbReference type="Pfam" id="PF04829"/>
    </source>
</evidence>
<keyword evidence="8" id="KW-1185">Reference proteome</keyword>
<dbReference type="Proteomes" id="UP000472320">
    <property type="component" value="Unassembled WGS sequence"/>
</dbReference>
<dbReference type="Pfam" id="PF14436">
    <property type="entry name" value="EndoU_bacteria"/>
    <property type="match status" value="1"/>
</dbReference>
<keyword evidence="3" id="KW-1266">Target cell cytoplasm</keyword>
<evidence type="ECO:0000256" key="2">
    <source>
        <dbReference type="ARBA" id="ARBA00022656"/>
    </source>
</evidence>
<proteinExistence type="predicted"/>
<evidence type="ECO:0000259" key="6">
    <source>
        <dbReference type="Pfam" id="PF14436"/>
    </source>
</evidence>
<dbReference type="AlphaFoldDB" id="A0A6L6QQ99"/>
<evidence type="ECO:0000313" key="8">
    <source>
        <dbReference type="Proteomes" id="UP000472320"/>
    </source>
</evidence>
<dbReference type="Pfam" id="PF04829">
    <property type="entry name" value="PT-VENN"/>
    <property type="match status" value="1"/>
</dbReference>
<keyword evidence="2" id="KW-0800">Toxin</keyword>
<organism evidence="7 8">
    <name type="scientific">Massilia eburnea</name>
    <dbReference type="NCBI Taxonomy" id="1776165"/>
    <lineage>
        <taxon>Bacteria</taxon>
        <taxon>Pseudomonadati</taxon>
        <taxon>Pseudomonadota</taxon>
        <taxon>Betaproteobacteria</taxon>
        <taxon>Burkholderiales</taxon>
        <taxon>Oxalobacteraceae</taxon>
        <taxon>Telluria group</taxon>
        <taxon>Massilia</taxon>
    </lineage>
</organism>
<comment type="caution">
    <text evidence="7">The sequence shown here is derived from an EMBL/GenBank/DDBJ whole genome shotgun (WGS) entry which is preliminary data.</text>
</comment>
<dbReference type="GO" id="GO:0090729">
    <property type="term" value="F:toxin activity"/>
    <property type="evidence" value="ECO:0007669"/>
    <property type="project" value="UniProtKB-KW"/>
</dbReference>
<feature type="non-terminal residue" evidence="7">
    <location>
        <position position="1"/>
    </location>
</feature>
<dbReference type="InterPro" id="IPR029501">
    <property type="entry name" value="EndoU_bac"/>
</dbReference>
<dbReference type="InterPro" id="IPR006914">
    <property type="entry name" value="VENN_dom"/>
</dbReference>
<comment type="subcellular location">
    <subcellularLocation>
        <location evidence="1">Target cell</location>
        <location evidence="1">Target cell cytoplasm</location>
    </subcellularLocation>
</comment>
<protein>
    <submittedName>
        <fullName evidence="7">Uncharacterized protein</fullName>
    </submittedName>
</protein>
<reference evidence="7 8" key="1">
    <citation type="submission" date="2019-11" db="EMBL/GenBank/DDBJ databases">
        <title>Type strains purchased from KCTC, JCM and DSMZ.</title>
        <authorList>
            <person name="Lu H."/>
        </authorList>
    </citation>
    <scope>NUCLEOTIDE SEQUENCE [LARGE SCALE GENOMIC DNA]</scope>
    <source>
        <strain evidence="7 8">JCM 31587</strain>
    </source>
</reference>
<evidence type="ECO:0000256" key="1">
    <source>
        <dbReference type="ARBA" id="ARBA00004219"/>
    </source>
</evidence>
<dbReference type="RefSeq" id="WP_211841959.1">
    <property type="nucleotide sequence ID" value="NZ_WNKX01000055.1"/>
</dbReference>